<evidence type="ECO:0000313" key="3">
    <source>
        <dbReference type="EMBL" id="CAI4212833.1"/>
    </source>
</evidence>
<evidence type="ECO:0000259" key="2">
    <source>
        <dbReference type="Pfam" id="PF10645"/>
    </source>
</evidence>
<dbReference type="AlphaFoldDB" id="A0A9P1M934"/>
<name>A0A9P1M934_9PEZI</name>
<reference evidence="3" key="1">
    <citation type="submission" date="2022-11" db="EMBL/GenBank/DDBJ databases">
        <authorList>
            <person name="Scott C."/>
            <person name="Bruce N."/>
        </authorList>
    </citation>
    <scope>NUCLEOTIDE SEQUENCE</scope>
</reference>
<dbReference type="PANTHER" id="PTHR42047">
    <property type="entry name" value="PROTEIN, PUTATIVE (AFU_ORTHOLOGUE AFUA_6G03560)-RELATED"/>
    <property type="match status" value="1"/>
</dbReference>
<dbReference type="InterPro" id="IPR018909">
    <property type="entry name" value="Eng1_septum"/>
</dbReference>
<evidence type="ECO:0000313" key="4">
    <source>
        <dbReference type="Proteomes" id="UP000838763"/>
    </source>
</evidence>
<dbReference type="GO" id="GO:0030246">
    <property type="term" value="F:carbohydrate binding"/>
    <property type="evidence" value="ECO:0007669"/>
    <property type="project" value="InterPro"/>
</dbReference>
<keyword evidence="4" id="KW-1185">Reference proteome</keyword>
<dbReference type="EMBL" id="CALLCH030000006">
    <property type="protein sequence ID" value="CAI4212833.1"/>
    <property type="molecule type" value="Genomic_DNA"/>
</dbReference>
<accession>A0A9P1M934</accession>
<gene>
    <name evidence="3" type="ORF">PPNO1_LOCUS2580</name>
</gene>
<dbReference type="Pfam" id="PF10645">
    <property type="entry name" value="Carb_bind"/>
    <property type="match status" value="1"/>
</dbReference>
<comment type="caution">
    <text evidence="3">The sequence shown here is derived from an EMBL/GenBank/DDBJ whole genome shotgun (WGS) entry which is preliminary data.</text>
</comment>
<dbReference type="InterPro" id="IPR052820">
    <property type="entry name" value="PhiA_domain"/>
</dbReference>
<keyword evidence="1" id="KW-0732">Signal</keyword>
<sequence length="187" mass="19575">MPRSTLYAGLFALLGLATAQDFDNDCGGVAYDPENYVCHNDNFLCPIVAGEPLSYCNGACYSTFMYTCTDGALSQLARHEGAFTLTVSNPAIEADGWPVTACGQHLGLATVVPGGQQYYLDPEWFVGYTQAHSAYVPPAAPSAGSSPSRTAVDALVEERVVGGAGEGCFAVNLKVTPAEGGAAWQYS</sequence>
<protein>
    <recommendedName>
        <fullName evidence="2">Endo-1,3(4)-beta-glucanase 1 carbohydrate binding domain-containing protein</fullName>
    </recommendedName>
</protein>
<dbReference type="OrthoDB" id="5430620at2759"/>
<proteinExistence type="predicted"/>
<dbReference type="Proteomes" id="UP000838763">
    <property type="component" value="Unassembled WGS sequence"/>
</dbReference>
<organism evidence="3 4">
    <name type="scientific">Parascedosporium putredinis</name>
    <dbReference type="NCBI Taxonomy" id="1442378"/>
    <lineage>
        <taxon>Eukaryota</taxon>
        <taxon>Fungi</taxon>
        <taxon>Dikarya</taxon>
        <taxon>Ascomycota</taxon>
        <taxon>Pezizomycotina</taxon>
        <taxon>Sordariomycetes</taxon>
        <taxon>Hypocreomycetidae</taxon>
        <taxon>Microascales</taxon>
        <taxon>Microascaceae</taxon>
        <taxon>Parascedosporium</taxon>
    </lineage>
</organism>
<feature type="chain" id="PRO_5040421734" description="Endo-1,3(4)-beta-glucanase 1 carbohydrate binding domain-containing protein" evidence="1">
    <location>
        <begin position="20"/>
        <end position="187"/>
    </location>
</feature>
<dbReference type="PANTHER" id="PTHR42047:SF1">
    <property type="entry name" value="PROTEIN, PUTATIVE (AFU_ORTHOLOGUE AFUA_6G03560)-RELATED"/>
    <property type="match status" value="1"/>
</dbReference>
<evidence type="ECO:0000256" key="1">
    <source>
        <dbReference type="SAM" id="SignalP"/>
    </source>
</evidence>
<feature type="domain" description="Endo-1,3(4)-beta-glucanase 1 carbohydrate binding" evidence="2">
    <location>
        <begin position="26"/>
        <end position="73"/>
    </location>
</feature>
<feature type="signal peptide" evidence="1">
    <location>
        <begin position="1"/>
        <end position="19"/>
    </location>
</feature>